<organism evidence="2 3">
    <name type="scientific">Acropora cervicornis</name>
    <name type="common">Staghorn coral</name>
    <dbReference type="NCBI Taxonomy" id="6130"/>
    <lineage>
        <taxon>Eukaryota</taxon>
        <taxon>Metazoa</taxon>
        <taxon>Cnidaria</taxon>
        <taxon>Anthozoa</taxon>
        <taxon>Hexacorallia</taxon>
        <taxon>Scleractinia</taxon>
        <taxon>Astrocoeniina</taxon>
        <taxon>Acroporidae</taxon>
        <taxon>Acropora</taxon>
    </lineage>
</organism>
<dbReference type="EMBL" id="JARQWQ010000042">
    <property type="protein sequence ID" value="KAK2559020.1"/>
    <property type="molecule type" value="Genomic_DNA"/>
</dbReference>
<proteinExistence type="predicted"/>
<feature type="region of interest" description="Disordered" evidence="1">
    <location>
        <begin position="113"/>
        <end position="186"/>
    </location>
</feature>
<evidence type="ECO:0000313" key="2">
    <source>
        <dbReference type="EMBL" id="KAK2559020.1"/>
    </source>
</evidence>
<sequence length="215" mass="24425">MSHNALTYLPRLIDKPSIKLADTCSLRSQKTYQYCTSLRSHMRLLYWQIFNHPPFSLLLAVNRAVLFFPVKMSAEGESPSPTHADVLNDVPGMVCKVDMATYKHILNSLNYGPDGRPYSQESDLERRRSNSKRARENSPSDDDLTLHAQNDLNDDEDLKLLTEHSSTIGQARETPAPEDDDTTGDKILQQLEVIGTKPWGKKLYTENFSQKKQMA</sequence>
<protein>
    <submittedName>
        <fullName evidence="2">Uncharacterized protein</fullName>
    </submittedName>
</protein>
<reference evidence="2" key="1">
    <citation type="journal article" date="2023" name="G3 (Bethesda)">
        <title>Whole genome assembly and annotation of the endangered Caribbean coral Acropora cervicornis.</title>
        <authorList>
            <person name="Selwyn J.D."/>
            <person name="Vollmer S.V."/>
        </authorList>
    </citation>
    <scope>NUCLEOTIDE SEQUENCE</scope>
    <source>
        <strain evidence="2">K2</strain>
    </source>
</reference>
<comment type="caution">
    <text evidence="2">The sequence shown here is derived from an EMBL/GenBank/DDBJ whole genome shotgun (WGS) entry which is preliminary data.</text>
</comment>
<evidence type="ECO:0000256" key="1">
    <source>
        <dbReference type="SAM" id="MobiDB-lite"/>
    </source>
</evidence>
<reference evidence="2" key="2">
    <citation type="journal article" date="2023" name="Science">
        <title>Genomic signatures of disease resistance in endangered staghorn corals.</title>
        <authorList>
            <person name="Vollmer S.V."/>
            <person name="Selwyn J.D."/>
            <person name="Despard B.A."/>
            <person name="Roesel C.L."/>
        </authorList>
    </citation>
    <scope>NUCLEOTIDE SEQUENCE</scope>
    <source>
        <strain evidence="2">K2</strain>
    </source>
</reference>
<keyword evidence="3" id="KW-1185">Reference proteome</keyword>
<dbReference type="AlphaFoldDB" id="A0AAD9QD49"/>
<gene>
    <name evidence="2" type="ORF">P5673_018652</name>
</gene>
<dbReference type="Proteomes" id="UP001249851">
    <property type="component" value="Unassembled WGS sequence"/>
</dbReference>
<feature type="compositionally biased region" description="Basic and acidic residues" evidence="1">
    <location>
        <begin position="123"/>
        <end position="138"/>
    </location>
</feature>
<evidence type="ECO:0000313" key="3">
    <source>
        <dbReference type="Proteomes" id="UP001249851"/>
    </source>
</evidence>
<name>A0AAD9QD49_ACRCE</name>
<accession>A0AAD9QD49</accession>